<dbReference type="InterPro" id="IPR054347">
    <property type="entry name" value="TOTE_primase"/>
</dbReference>
<comment type="caution">
    <text evidence="2">The sequence shown here is derived from an EMBL/GenBank/DDBJ whole genome shotgun (WGS) entry which is preliminary data.</text>
</comment>
<dbReference type="Pfam" id="PF22548">
    <property type="entry name" value="AEP-TOTE"/>
    <property type="match status" value="1"/>
</dbReference>
<keyword evidence="3" id="KW-1185">Reference proteome</keyword>
<evidence type="ECO:0000313" key="3">
    <source>
        <dbReference type="Proteomes" id="UP000326912"/>
    </source>
</evidence>
<dbReference type="Proteomes" id="UP000326912">
    <property type="component" value="Unassembled WGS sequence"/>
</dbReference>
<dbReference type="Gene3D" id="3.90.580.10">
    <property type="entry name" value="Zinc finger, CHC2-type domain"/>
    <property type="match status" value="1"/>
</dbReference>
<accession>A0A5J4KS30</accession>
<name>A0A5J4KS30_9CHLR</name>
<protein>
    <recommendedName>
        <fullName evidence="1">TOTE conflict system primase domain-containing protein</fullName>
    </recommendedName>
</protein>
<sequence>MVITPSVYTYFAALFVGRRDDYALQAPNGLYRRVGRPLTLDVLRAHLDGKQTIGTYVLNDRQACSYAVMDADKPGGLALLAHTQRTLAADGITSYLEQSRREGHLWIFFQKPAPAATVRGWLRPYCPDGMEFFPKQDYTDGYGSLVRLPLGVHQVTGRRYPFVTYDEHGYIEPVAPTLHTMLEWLRHIESVEVPTLEVVKPRSTRITHGVVNKKRSMTQPVTSRPSSPYTMITDWCAQQDPIALIGQYVELNQQRMGHCPFEEHHDHGEDRRRSFKVFHPTTPGGMSWYCYAWGKGGSVFDFLRLYYQLDARELWRRIQSGARF</sequence>
<dbReference type="EMBL" id="BKZW01000002">
    <property type="protein sequence ID" value="GER90473.1"/>
    <property type="molecule type" value="Genomic_DNA"/>
</dbReference>
<dbReference type="SUPFAM" id="SSF57783">
    <property type="entry name" value="Zinc beta-ribbon"/>
    <property type="match status" value="1"/>
</dbReference>
<gene>
    <name evidence="2" type="ORF">KDW_46350</name>
</gene>
<evidence type="ECO:0000259" key="1">
    <source>
        <dbReference type="Pfam" id="PF22548"/>
    </source>
</evidence>
<dbReference type="GO" id="GO:0006260">
    <property type="term" value="P:DNA replication"/>
    <property type="evidence" value="ECO:0007669"/>
    <property type="project" value="InterPro"/>
</dbReference>
<proteinExistence type="predicted"/>
<feature type="domain" description="TOTE conflict system primase" evidence="1">
    <location>
        <begin position="36"/>
        <end position="166"/>
    </location>
</feature>
<reference evidence="2 3" key="1">
    <citation type="submission" date="2019-10" db="EMBL/GenBank/DDBJ databases">
        <title>Dictyobacter vulcani sp. nov., within the class Ktedonobacteria, isolated from soil of volcanic Mt. Zao.</title>
        <authorList>
            <person name="Zheng Y."/>
            <person name="Wang C.M."/>
            <person name="Sakai Y."/>
            <person name="Abe K."/>
            <person name="Yokota A."/>
            <person name="Yabe S."/>
        </authorList>
    </citation>
    <scope>NUCLEOTIDE SEQUENCE [LARGE SCALE GENOMIC DNA]</scope>
    <source>
        <strain evidence="2 3">W12</strain>
    </source>
</reference>
<dbReference type="RefSeq" id="WP_151758216.1">
    <property type="nucleotide sequence ID" value="NZ_BKZW01000002.1"/>
</dbReference>
<dbReference type="AlphaFoldDB" id="A0A5J4KS30"/>
<organism evidence="2 3">
    <name type="scientific">Dictyobacter vulcani</name>
    <dbReference type="NCBI Taxonomy" id="2607529"/>
    <lineage>
        <taxon>Bacteria</taxon>
        <taxon>Bacillati</taxon>
        <taxon>Chloroflexota</taxon>
        <taxon>Ktedonobacteria</taxon>
        <taxon>Ktedonobacterales</taxon>
        <taxon>Dictyobacteraceae</taxon>
        <taxon>Dictyobacter</taxon>
    </lineage>
</organism>
<dbReference type="SUPFAM" id="SSF56747">
    <property type="entry name" value="Prim-pol domain"/>
    <property type="match status" value="1"/>
</dbReference>
<evidence type="ECO:0000313" key="2">
    <source>
        <dbReference type="EMBL" id="GER90473.1"/>
    </source>
</evidence>
<dbReference type="GO" id="GO:0008270">
    <property type="term" value="F:zinc ion binding"/>
    <property type="evidence" value="ECO:0007669"/>
    <property type="project" value="InterPro"/>
</dbReference>
<dbReference type="InterPro" id="IPR036977">
    <property type="entry name" value="DNA_primase_Znf_CHC2"/>
</dbReference>
<dbReference type="GO" id="GO:0003677">
    <property type="term" value="F:DNA binding"/>
    <property type="evidence" value="ECO:0007669"/>
    <property type="project" value="InterPro"/>
</dbReference>